<keyword evidence="1" id="KW-1133">Transmembrane helix</keyword>
<dbReference type="Gene3D" id="3.40.50.300">
    <property type="entry name" value="P-loop containing nucleotide triphosphate hydrolases"/>
    <property type="match status" value="1"/>
</dbReference>
<dbReference type="SUPFAM" id="SSF140990">
    <property type="entry name" value="FtsH protease domain-like"/>
    <property type="match status" value="1"/>
</dbReference>
<feature type="domain" description="AAA+ ATPase" evidence="2">
    <location>
        <begin position="114"/>
        <end position="263"/>
    </location>
</feature>
<keyword evidence="4" id="KW-1185">Reference proteome</keyword>
<dbReference type="Gene3D" id="1.20.58.760">
    <property type="entry name" value="Peptidase M41"/>
    <property type="match status" value="1"/>
</dbReference>
<gene>
    <name evidence="3" type="ORF">M8044_000022</name>
</gene>
<organism evidence="3 4">
    <name type="scientific">Columbia Basin potato purple top phytoplasma</name>
    <dbReference type="NCBI Taxonomy" id="307134"/>
    <lineage>
        <taxon>Bacteria</taxon>
        <taxon>Bacillati</taxon>
        <taxon>Mycoplasmatota</taxon>
        <taxon>Mollicutes</taxon>
        <taxon>Acholeplasmatales</taxon>
        <taxon>Acholeplasmataceae</taxon>
        <taxon>Candidatus Phytoplasma</taxon>
        <taxon>16SrVI (Clover proliferation group)</taxon>
    </lineage>
</organism>
<dbReference type="RefSeq" id="WP_273585041.1">
    <property type="nucleotide sequence ID" value="NZ_JANHJP010000001.1"/>
</dbReference>
<reference evidence="3 4" key="1">
    <citation type="journal article" date="2023" name="Plant">
        <title>Draft Genome Sequence Resource of CBPPT1, a 'Candidatus Phytoplasma trifolii'-Related Strain Associated with Potato Purple Top Disease in the Columbia Basin, U.S.A.</title>
        <authorList>
            <person name="Wei W."/>
            <person name="Shao J."/>
            <person name="Bottner-Parker K.D."/>
            <person name="Zhao Y."/>
        </authorList>
    </citation>
    <scope>NUCLEOTIDE SEQUENCE [LARGE SCALE GENOMIC DNA]</scope>
    <source>
        <strain evidence="3 4">CBPPT1</strain>
    </source>
</reference>
<feature type="transmembrane region" description="Helical" evidence="1">
    <location>
        <begin position="38"/>
        <end position="56"/>
    </location>
</feature>
<evidence type="ECO:0000256" key="1">
    <source>
        <dbReference type="SAM" id="Phobius"/>
    </source>
</evidence>
<protein>
    <submittedName>
        <fullName evidence="3">AAA family ATPase</fullName>
    </submittedName>
</protein>
<evidence type="ECO:0000313" key="4">
    <source>
        <dbReference type="Proteomes" id="UP001221763"/>
    </source>
</evidence>
<dbReference type="InterPro" id="IPR037219">
    <property type="entry name" value="Peptidase_M41-like"/>
</dbReference>
<dbReference type="PANTHER" id="PTHR23076:SF97">
    <property type="entry name" value="ATP-DEPENDENT ZINC METALLOPROTEASE YME1L1"/>
    <property type="match status" value="1"/>
</dbReference>
<dbReference type="InterPro" id="IPR003959">
    <property type="entry name" value="ATPase_AAA_core"/>
</dbReference>
<name>A0ABT5LAL5_9MOLU</name>
<dbReference type="InterPro" id="IPR003593">
    <property type="entry name" value="AAA+_ATPase"/>
</dbReference>
<dbReference type="Pfam" id="PF01434">
    <property type="entry name" value="Peptidase_M41"/>
    <property type="match status" value="1"/>
</dbReference>
<comment type="caution">
    <text evidence="3">The sequence shown here is derived from an EMBL/GenBank/DDBJ whole genome shotgun (WGS) entry which is preliminary data.</text>
</comment>
<dbReference type="InterPro" id="IPR027417">
    <property type="entry name" value="P-loop_NTPase"/>
</dbReference>
<evidence type="ECO:0000313" key="3">
    <source>
        <dbReference type="EMBL" id="MDC9031803.1"/>
    </source>
</evidence>
<accession>A0ABT5LAL5</accession>
<dbReference type="PANTHER" id="PTHR23076">
    <property type="entry name" value="METALLOPROTEASE M41 FTSH"/>
    <property type="match status" value="1"/>
</dbReference>
<dbReference type="Pfam" id="PF00004">
    <property type="entry name" value="AAA"/>
    <property type="match status" value="1"/>
</dbReference>
<dbReference type="SMART" id="SM00382">
    <property type="entry name" value="AAA"/>
    <property type="match status" value="1"/>
</dbReference>
<proteinExistence type="predicted"/>
<dbReference type="SUPFAM" id="SSF52540">
    <property type="entry name" value="P-loop containing nucleoside triphosphate hydrolases"/>
    <property type="match status" value="1"/>
</dbReference>
<keyword evidence="1" id="KW-0472">Membrane</keyword>
<keyword evidence="1" id="KW-0812">Transmembrane</keyword>
<evidence type="ECO:0000259" key="2">
    <source>
        <dbReference type="SMART" id="SM00382"/>
    </source>
</evidence>
<dbReference type="InterPro" id="IPR000642">
    <property type="entry name" value="Peptidase_M41"/>
</dbReference>
<dbReference type="Proteomes" id="UP001221763">
    <property type="component" value="Unassembled WGS sequence"/>
</dbReference>
<dbReference type="EMBL" id="JANHJP010000001">
    <property type="protein sequence ID" value="MDC9031803.1"/>
    <property type="molecule type" value="Genomic_DNA"/>
</dbReference>
<sequence length="554" mass="63198">MNFEPQFPRPNKEFNPKKEPEIFFQQNKKDVLSLVQKISSIILNILMIILFFGLVIQIKNNKNLFSNDQSNVQWALDKKVKNNILTMHDFHGFDSVKNDIKKLIQNIKEQSENIPRGFLLHGPPGTGKTYLAKCLAGSIQKHAPFFIVNGSDLVEKYVGVGALRIRSLFETAKKEANKEKKKYFFIFIDEIDSIGRKRSSDGNSANIESENTLNALLSEIDGFNSNNEPYGIVFGSTNREELLDNALIREGRLGKKIYLGHPNKKEIQQLIKFFLSKNKIKFKTINKLLEKDDQGLLNTLSSAFLTTSDINSLIKETIKLAPDKENIQIDDLYNAFDTIQMGVQNEKEQSEEDKDKIIEHELGHALVTKALGIEVNRINVESKGQIGGYTISNSKNEIILPTQSDLIERIIILLGGRAAEAIFRSNNISSGSSDDLKKARALANRMVQELGMCFKLNSDKTKIITENIISEGRQTEEINNIINNSYIIAKHIMEKYGTEEEYKQIFQELKRKLKTQNKMNKKDFNELKLNDKKCEYFKLDKNSFESILNKKTSS</sequence>